<feature type="coiled-coil region" evidence="1">
    <location>
        <begin position="26"/>
        <end position="53"/>
    </location>
</feature>
<organism evidence="2 3">
    <name type="scientific">Candidatus Polarisedimenticola svalbardensis</name>
    <dbReference type="NCBI Taxonomy" id="2886004"/>
    <lineage>
        <taxon>Bacteria</taxon>
        <taxon>Pseudomonadati</taxon>
        <taxon>Acidobacteriota</taxon>
        <taxon>Candidatus Polarisedimenticolia</taxon>
        <taxon>Candidatus Polarisedimenticolales</taxon>
        <taxon>Candidatus Polarisedimenticolaceae</taxon>
        <taxon>Candidatus Polarisedimenticola</taxon>
    </lineage>
</organism>
<gene>
    <name evidence="2" type="ORF">IFK94_08765</name>
</gene>
<name>A0A8J7C1Q9_9BACT</name>
<protein>
    <submittedName>
        <fullName evidence="2">DUF3373 family protein</fullName>
    </submittedName>
</protein>
<evidence type="ECO:0000313" key="3">
    <source>
        <dbReference type="Proteomes" id="UP000648239"/>
    </source>
</evidence>
<evidence type="ECO:0000313" key="2">
    <source>
        <dbReference type="EMBL" id="MBD3868205.1"/>
    </source>
</evidence>
<evidence type="ECO:0000256" key="1">
    <source>
        <dbReference type="SAM" id="Coils"/>
    </source>
</evidence>
<reference evidence="2 3" key="1">
    <citation type="submission" date="2020-08" db="EMBL/GenBank/DDBJ databases">
        <title>Acidobacteriota in marine sediments use diverse sulfur dissimilation pathways.</title>
        <authorList>
            <person name="Wasmund K."/>
        </authorList>
    </citation>
    <scope>NUCLEOTIDE SEQUENCE [LARGE SCALE GENOMIC DNA]</scope>
    <source>
        <strain evidence="2">MAG AM4</strain>
    </source>
</reference>
<comment type="caution">
    <text evidence="2">The sequence shown here is derived from an EMBL/GenBank/DDBJ whole genome shotgun (WGS) entry which is preliminary data.</text>
</comment>
<dbReference type="AlphaFoldDB" id="A0A8J7C1Q9"/>
<dbReference type="Pfam" id="PF11853">
    <property type="entry name" value="DUF3373"/>
    <property type="match status" value="1"/>
</dbReference>
<dbReference type="EMBL" id="JACXWD010000025">
    <property type="protein sequence ID" value="MBD3868205.1"/>
    <property type="molecule type" value="Genomic_DNA"/>
</dbReference>
<proteinExistence type="predicted"/>
<accession>A0A8J7C1Q9</accession>
<dbReference type="InterPro" id="IPR021803">
    <property type="entry name" value="DUF3373"/>
</dbReference>
<keyword evidence="1" id="KW-0175">Coiled coil</keyword>
<dbReference type="Proteomes" id="UP000648239">
    <property type="component" value="Unassembled WGS sequence"/>
</dbReference>
<sequence length="566" mass="62163">MKKAITTFAVLALIAIPLFGGVVMAVEKDKEQIEELEARIQKLEMQNAKDRIQFTGDLRTTADNISATLAPRVDGLKLQKGMVDTLFYAGANMGAFPMSYGDVSNFIAANYADYLYFQNGLNFDWLKNQVNGIASQPGGDMMIAGLFGMLMDPAAGVPGIMVPEQDYKNDLVYTTRLRLNMNAKVKENVTFTGRLGMYKSWGDSTGVQVFNGQTNTFSLDGSDVGVPNSDILRVERAYFDWKHLGGSDWYLSIGRRPSTYGPPLQVSDNELRQGTPNGHVVNFQFDGITLGRAVGWSPGSTFRFCYGVGFEAGIGSGAELKAPADRMDDVILGGINWDIYHTDDMFIQTTILGAWDVTDGFNGTLVLPTDPVSGNPINAPVVLRYTPSAHVGDIYLADFLVERNEGPFTWFASLGLMTSEPDPEVTTPFGGLFSDPLLDTPESRDAWSAFAGIRFNASDSDMLGLEFNHGSKYWFNFTQAADDLVGSKLATRGDVIEAYWLHEFKEGFGRARLKFRLGAMHYSYNYTGSGWQLGAPKKIDDLMPVISAFPTYGDALDIRAAITAKF</sequence>